<accession>A0A238BTJ5</accession>
<proteinExistence type="predicted"/>
<organism evidence="1 2">
    <name type="scientific">Onchocerca flexuosa</name>
    <dbReference type="NCBI Taxonomy" id="387005"/>
    <lineage>
        <taxon>Eukaryota</taxon>
        <taxon>Metazoa</taxon>
        <taxon>Ecdysozoa</taxon>
        <taxon>Nematoda</taxon>
        <taxon>Chromadorea</taxon>
        <taxon>Rhabditida</taxon>
        <taxon>Spirurina</taxon>
        <taxon>Spiruromorpha</taxon>
        <taxon>Filarioidea</taxon>
        <taxon>Onchocercidae</taxon>
        <taxon>Onchocerca</taxon>
    </lineage>
</organism>
<dbReference type="AlphaFoldDB" id="A0A238BTJ5"/>
<evidence type="ECO:0000313" key="2">
    <source>
        <dbReference type="Proteomes" id="UP000242913"/>
    </source>
</evidence>
<name>A0A238BTJ5_9BILA</name>
<dbReference type="EMBL" id="KZ270006">
    <property type="protein sequence ID" value="OZC08592.1"/>
    <property type="molecule type" value="Genomic_DNA"/>
</dbReference>
<evidence type="ECO:0000313" key="1">
    <source>
        <dbReference type="EMBL" id="OZC08592.1"/>
    </source>
</evidence>
<protein>
    <submittedName>
        <fullName evidence="1">Uncharacterized protein</fullName>
    </submittedName>
</protein>
<keyword evidence="2" id="KW-1185">Reference proteome</keyword>
<gene>
    <name evidence="1" type="ORF">X798_04395</name>
</gene>
<sequence>MLPHCFLLHLSYNTIRIIVHSQPQQTFVNDDDDLYVLIDEITVYTCRGTKNEIKITEDNIDIVNEKGNRVYLIKAPGKIRFDLPYTVKSETGILDQECDKYSGVIERGNRQYCRYCDICGFTAKLETDVNSQGHLFLPEVARGTKEKFASGCNKIASNIYEFSRTINLPGRHELEARINEKIQGLTGILPVC</sequence>
<dbReference type="OrthoDB" id="5916685at2759"/>
<reference evidence="1 2" key="1">
    <citation type="submission" date="2015-12" db="EMBL/GenBank/DDBJ databases">
        <title>Draft genome of the nematode, Onchocerca flexuosa.</title>
        <authorList>
            <person name="Mitreva M."/>
        </authorList>
    </citation>
    <scope>NUCLEOTIDE SEQUENCE [LARGE SCALE GENOMIC DNA]</scope>
    <source>
        <strain evidence="1">Red Deer</strain>
    </source>
</reference>
<dbReference type="Proteomes" id="UP000242913">
    <property type="component" value="Unassembled WGS sequence"/>
</dbReference>